<evidence type="ECO:0008006" key="3">
    <source>
        <dbReference type="Google" id="ProtNLM"/>
    </source>
</evidence>
<name>A0ABP8END1_9MICO</name>
<organism evidence="1 2">
    <name type="scientific">Brevibacterium daeguense</name>
    <dbReference type="NCBI Taxonomy" id="909936"/>
    <lineage>
        <taxon>Bacteria</taxon>
        <taxon>Bacillati</taxon>
        <taxon>Actinomycetota</taxon>
        <taxon>Actinomycetes</taxon>
        <taxon>Micrococcales</taxon>
        <taxon>Brevibacteriaceae</taxon>
        <taxon>Brevibacterium</taxon>
    </lineage>
</organism>
<keyword evidence="2" id="KW-1185">Reference proteome</keyword>
<dbReference type="EMBL" id="BAABAZ010000012">
    <property type="protein sequence ID" value="GAA4285307.1"/>
    <property type="molecule type" value="Genomic_DNA"/>
</dbReference>
<accession>A0ABP8END1</accession>
<comment type="caution">
    <text evidence="1">The sequence shown here is derived from an EMBL/GenBank/DDBJ whole genome shotgun (WGS) entry which is preliminary data.</text>
</comment>
<dbReference type="Proteomes" id="UP001501586">
    <property type="component" value="Unassembled WGS sequence"/>
</dbReference>
<sequence>MGIVSRLIERFGSRDAEAAADIQRASAVPDTVALADVVPRARVRVAGVVVAVTRSLPESAPQLDIIIRDGTGAVAARFLGRREIAGVLPGRVVALEGRFGIQDGQLLTLNPAYQLVGAPPD</sequence>
<proteinExistence type="predicted"/>
<reference evidence="2" key="1">
    <citation type="journal article" date="2019" name="Int. J. Syst. Evol. Microbiol.">
        <title>The Global Catalogue of Microorganisms (GCM) 10K type strain sequencing project: providing services to taxonomists for standard genome sequencing and annotation.</title>
        <authorList>
            <consortium name="The Broad Institute Genomics Platform"/>
            <consortium name="The Broad Institute Genome Sequencing Center for Infectious Disease"/>
            <person name="Wu L."/>
            <person name="Ma J."/>
        </authorList>
    </citation>
    <scope>NUCLEOTIDE SEQUENCE [LARGE SCALE GENOMIC DNA]</scope>
    <source>
        <strain evidence="2">JCM 17458</strain>
    </source>
</reference>
<evidence type="ECO:0000313" key="2">
    <source>
        <dbReference type="Proteomes" id="UP001501586"/>
    </source>
</evidence>
<dbReference type="RefSeq" id="WP_236863147.1">
    <property type="nucleotide sequence ID" value="NZ_BAABAZ010000012.1"/>
</dbReference>
<gene>
    <name evidence="1" type="ORF">GCM10022261_28380</name>
</gene>
<protein>
    <recommendedName>
        <fullName evidence="3">DNA-binding protein</fullName>
    </recommendedName>
</protein>
<evidence type="ECO:0000313" key="1">
    <source>
        <dbReference type="EMBL" id="GAA4285307.1"/>
    </source>
</evidence>